<evidence type="ECO:0000256" key="1">
    <source>
        <dbReference type="SAM" id="Phobius"/>
    </source>
</evidence>
<gene>
    <name evidence="2" type="ORF">ALC53_00231</name>
</gene>
<sequence>MSLPRPRLDYALTVGPLLLALLVFTTFHHCVPTVSGKYIKFYVFVYPATAGSLLLGNRNAERRRAPARWTRRVVAYRSQRILARLTLFHYRDEDLIRTLSGSDKDLIKIRSGYPDEPSTTGLRY</sequence>
<reference evidence="2 3" key="1">
    <citation type="submission" date="2015-09" db="EMBL/GenBank/DDBJ databases">
        <title>Atta colombica WGS genome.</title>
        <authorList>
            <person name="Nygaard S."/>
            <person name="Hu H."/>
            <person name="Boomsma J."/>
            <person name="Zhang G."/>
        </authorList>
    </citation>
    <scope>NUCLEOTIDE SEQUENCE [LARGE SCALE GENOMIC DNA]</scope>
    <source>
        <strain evidence="2">Treedump-2</strain>
        <tissue evidence="2">Whole body</tissue>
    </source>
</reference>
<keyword evidence="1" id="KW-1133">Transmembrane helix</keyword>
<keyword evidence="3" id="KW-1185">Reference proteome</keyword>
<proteinExistence type="predicted"/>
<organism evidence="2 3">
    <name type="scientific">Atta colombica</name>
    <dbReference type="NCBI Taxonomy" id="520822"/>
    <lineage>
        <taxon>Eukaryota</taxon>
        <taxon>Metazoa</taxon>
        <taxon>Ecdysozoa</taxon>
        <taxon>Arthropoda</taxon>
        <taxon>Hexapoda</taxon>
        <taxon>Insecta</taxon>
        <taxon>Pterygota</taxon>
        <taxon>Neoptera</taxon>
        <taxon>Endopterygota</taxon>
        <taxon>Hymenoptera</taxon>
        <taxon>Apocrita</taxon>
        <taxon>Aculeata</taxon>
        <taxon>Formicoidea</taxon>
        <taxon>Formicidae</taxon>
        <taxon>Myrmicinae</taxon>
        <taxon>Atta</taxon>
    </lineage>
</organism>
<accession>A0A195BXC2</accession>
<evidence type="ECO:0000313" key="3">
    <source>
        <dbReference type="Proteomes" id="UP000078540"/>
    </source>
</evidence>
<feature type="transmembrane region" description="Helical" evidence="1">
    <location>
        <begin position="7"/>
        <end position="27"/>
    </location>
</feature>
<protein>
    <submittedName>
        <fullName evidence="2">Uncharacterized protein</fullName>
    </submittedName>
</protein>
<name>A0A195BXC2_9HYME</name>
<evidence type="ECO:0000313" key="2">
    <source>
        <dbReference type="EMBL" id="KYM93294.1"/>
    </source>
</evidence>
<keyword evidence="1" id="KW-0472">Membrane</keyword>
<dbReference type="AlphaFoldDB" id="A0A195BXC2"/>
<dbReference type="Proteomes" id="UP000078540">
    <property type="component" value="Unassembled WGS sequence"/>
</dbReference>
<keyword evidence="1" id="KW-0812">Transmembrane</keyword>
<dbReference type="EMBL" id="KQ976394">
    <property type="protein sequence ID" value="KYM93294.1"/>
    <property type="molecule type" value="Genomic_DNA"/>
</dbReference>